<dbReference type="OrthoDB" id="127062at2759"/>
<gene>
    <name evidence="2" type="ORF">Pfra01_001957300</name>
</gene>
<comment type="caution">
    <text evidence="2">The sequence shown here is derived from an EMBL/GenBank/DDBJ whole genome shotgun (WGS) entry which is preliminary data.</text>
</comment>
<evidence type="ECO:0000313" key="2">
    <source>
        <dbReference type="EMBL" id="GMF49488.1"/>
    </source>
</evidence>
<name>A0A9W6XXP8_9STRA</name>
<keyword evidence="3" id="KW-1185">Reference proteome</keyword>
<reference evidence="2" key="1">
    <citation type="submission" date="2023-04" db="EMBL/GenBank/DDBJ databases">
        <title>Phytophthora fragariaefolia NBRC 109709.</title>
        <authorList>
            <person name="Ichikawa N."/>
            <person name="Sato H."/>
            <person name="Tonouchi N."/>
        </authorList>
    </citation>
    <scope>NUCLEOTIDE SEQUENCE</scope>
    <source>
        <strain evidence="2">NBRC 109709</strain>
    </source>
</reference>
<proteinExistence type="predicted"/>
<evidence type="ECO:0000313" key="3">
    <source>
        <dbReference type="Proteomes" id="UP001165121"/>
    </source>
</evidence>
<organism evidence="2 3">
    <name type="scientific">Phytophthora fragariaefolia</name>
    <dbReference type="NCBI Taxonomy" id="1490495"/>
    <lineage>
        <taxon>Eukaryota</taxon>
        <taxon>Sar</taxon>
        <taxon>Stramenopiles</taxon>
        <taxon>Oomycota</taxon>
        <taxon>Peronosporomycetes</taxon>
        <taxon>Peronosporales</taxon>
        <taxon>Peronosporaceae</taxon>
        <taxon>Phytophthora</taxon>
    </lineage>
</organism>
<dbReference type="Proteomes" id="UP001165121">
    <property type="component" value="Unassembled WGS sequence"/>
</dbReference>
<accession>A0A9W6XXP8</accession>
<protein>
    <submittedName>
        <fullName evidence="2">Unnamed protein product</fullName>
    </submittedName>
</protein>
<dbReference type="AlphaFoldDB" id="A0A9W6XXP8"/>
<feature type="region of interest" description="Disordered" evidence="1">
    <location>
        <begin position="1"/>
        <end position="26"/>
    </location>
</feature>
<sequence length="427" mass="47680">MSETFEFELASSSDSSSEEEATTLPGSRNGKCTYDLAGKFSNKADCNARMEEVDGSRYKFQYNTSGIHTKRTYFVCCTHNNCGSVMRRTQIRYGMFVLEITGANSSNVDDSEVPLRATHGIHRAIKGEVDNLLAGLGPEADLSKFSEKTFDYQCELLVLDAFCTGEMGTKDESLGVVISFRRLFRNVPAAIRGQHDTGVLAVIDGTYKIHAGGWTLIDLGTCCVGNGNSGYNHTFVPWVYFFVRSETSVAYQKLFECVKIRTREFFGLITTNWISLGELDFTAWISEQYLTDPWDGWFITASSEAGVIPNQNAIESHHKSMKMCTSSITCCNIHCDEPISSECANTCQPKMATRIHIPVFASGPIDPDMVQKAQLLIEKCNFRKGFARRSHRKRVIAILFNTSKFIIFKEGSSLHGMLVDEARARVF</sequence>
<dbReference type="EMBL" id="BSXT01002536">
    <property type="protein sequence ID" value="GMF49488.1"/>
    <property type="molecule type" value="Genomic_DNA"/>
</dbReference>
<evidence type="ECO:0000256" key="1">
    <source>
        <dbReference type="SAM" id="MobiDB-lite"/>
    </source>
</evidence>